<reference evidence="13" key="1">
    <citation type="journal article" date="2010" name="Science">
        <title>The genome of the Western clawed frog Xenopus tropicalis.</title>
        <authorList>
            <person name="Hellsten U."/>
            <person name="Harland R.M."/>
            <person name="Gilchrist M.J."/>
            <person name="Hendrix D."/>
            <person name="Jurka J."/>
            <person name="Kapitonov V."/>
            <person name="Ovcharenko I."/>
            <person name="Putnam N.H."/>
            <person name="Shu S."/>
            <person name="Taher L."/>
            <person name="Blitz I.L."/>
            <person name="Blumberg B."/>
            <person name="Dichmann D.S."/>
            <person name="Dubchak I."/>
            <person name="Amaya E."/>
            <person name="Detter J.C."/>
            <person name="Fletcher R."/>
            <person name="Gerhard D.S."/>
            <person name="Goodstein D."/>
            <person name="Graves T."/>
            <person name="Grigoriev I.V."/>
            <person name="Grimwood J."/>
            <person name="Kawashima T."/>
            <person name="Lindquist E."/>
            <person name="Lucas S.M."/>
            <person name="Mead P.E."/>
            <person name="Mitros T."/>
            <person name="Ogino H."/>
            <person name="Ohta Y."/>
            <person name="Poliakov A.V."/>
            <person name="Pollet N."/>
            <person name="Robert J."/>
            <person name="Salamov A."/>
            <person name="Sater A.K."/>
            <person name="Schmutz J."/>
            <person name="Terry A."/>
            <person name="Vize P.D."/>
            <person name="Warren W.C."/>
            <person name="Wells D."/>
            <person name="Wills A."/>
            <person name="Wilson R.K."/>
            <person name="Zimmerman L.B."/>
            <person name="Zorn A.M."/>
            <person name="Grainger R."/>
            <person name="Grammer T."/>
            <person name="Khokha M.K."/>
            <person name="Richardson P.M."/>
            <person name="Rokhsar D.S."/>
        </authorList>
    </citation>
    <scope>NUCLEOTIDE SEQUENCE [LARGE SCALE GENOMIC DNA]</scope>
    <source>
        <strain evidence="13">Nigerian</strain>
    </source>
</reference>
<dbReference type="OMA" id="THLFRHN"/>
<evidence type="ECO:0000259" key="12">
    <source>
        <dbReference type="SMART" id="SM00409"/>
    </source>
</evidence>
<reference evidence="15" key="3">
    <citation type="submission" date="2025-04" db="UniProtKB">
        <authorList>
            <consortium name="RefSeq"/>
        </authorList>
    </citation>
    <scope>IDENTIFICATION</scope>
    <source>
        <strain evidence="15">Nigerian</strain>
        <tissue evidence="15">Liver and blood</tissue>
    </source>
</reference>
<dbReference type="GO" id="GO:0009897">
    <property type="term" value="C:external side of plasma membrane"/>
    <property type="evidence" value="ECO:0000318"/>
    <property type="project" value="GO_Central"/>
</dbReference>
<keyword evidence="10" id="KW-0393">Immunoglobulin domain</keyword>
<gene>
    <name evidence="13 15 16" type="primary">cd80</name>
</gene>
<dbReference type="Proteomes" id="UP000008143">
    <property type="component" value="Chromosome 2"/>
</dbReference>
<dbReference type="InterPro" id="IPR036179">
    <property type="entry name" value="Ig-like_dom_sf"/>
</dbReference>
<dbReference type="InterPro" id="IPR051713">
    <property type="entry name" value="T-cell_Activation_Regulation"/>
</dbReference>
<keyword evidence="7" id="KW-1015">Disulfide bond</keyword>
<dbReference type="Reactome" id="R-XTR-389359">
    <property type="pathway name" value="CD28 dependent Vav1 pathway"/>
</dbReference>
<sequence length="264" mass="29173">MDLSRGPALLHGLFVLCAVLSAGVARQVPISAQVGASAILPCDVPTPSDSQWETLRLFVQRQNHGDRETVVFSFSENAEQTGHQTPRYRNRTHLFRHNASLSLSHIHPWDEGQYVCHVFLRDKGEYQPPLTTKLSLSVWADFSKPMIEERDGEAECVSVGGFPEGRLSWTLAPPARTEWANTSGERHPQTRLYNVSARIPLDTSVGGRVTCCVHYAGGQLCSDPWDVPPNGERSPHNQAPSWGGAHWTWYLSLTLGLAASHSLS</sequence>
<dbReference type="OrthoDB" id="5857426at2759"/>
<protein>
    <submittedName>
        <fullName evidence="13">CD80 molecule</fullName>
    </submittedName>
    <submittedName>
        <fullName evidence="15">T-lymphocyte activation antigen CD80</fullName>
    </submittedName>
</protein>
<dbReference type="Gene3D" id="2.60.40.10">
    <property type="entry name" value="Immunoglobulins"/>
    <property type="match status" value="2"/>
</dbReference>
<evidence type="ECO:0000256" key="2">
    <source>
        <dbReference type="ARBA" id="ARBA00022475"/>
    </source>
</evidence>
<dbReference type="SMART" id="SM00409">
    <property type="entry name" value="IG"/>
    <property type="match status" value="1"/>
</dbReference>
<dbReference type="Ensembl" id="ENSXETT00000108204">
    <property type="protein sequence ID" value="ENSXETP00000112588"/>
    <property type="gene ID" value="ENSXETG00000045526"/>
</dbReference>
<feature type="signal peptide" evidence="11">
    <location>
        <begin position="1"/>
        <end position="25"/>
    </location>
</feature>
<dbReference type="Pfam" id="PF08205">
    <property type="entry name" value="C2-set_2"/>
    <property type="match status" value="1"/>
</dbReference>
<dbReference type="Reactome" id="R-XTR-389513">
    <property type="pathway name" value="Co-inhibition by CTLA4"/>
</dbReference>
<accession>A0A803JX37</accession>
<dbReference type="Xenbase" id="XB-GENE-25874657">
    <property type="gene designation" value="cd80"/>
</dbReference>
<name>A0A803JX37_XENTR</name>
<reference evidence="13" key="2">
    <citation type="submission" date="2021-03" db="UniProtKB">
        <authorList>
            <consortium name="Ensembl"/>
        </authorList>
    </citation>
    <scope>IDENTIFICATION</scope>
</reference>
<proteinExistence type="predicted"/>
<dbReference type="InterPro" id="IPR013106">
    <property type="entry name" value="Ig_V-set"/>
</dbReference>
<dbReference type="Reactome" id="R-XTR-1257604">
    <property type="pathway name" value="PIP3 activates AKT signaling"/>
</dbReference>
<keyword evidence="3" id="KW-0812">Transmembrane</keyword>
<dbReference type="PANTHER" id="PTHR25466:SF16">
    <property type="entry name" value="CD80 MOLECULE"/>
    <property type="match status" value="1"/>
</dbReference>
<keyword evidence="6" id="KW-0472">Membrane</keyword>
<comment type="subcellular location">
    <subcellularLocation>
        <location evidence="1">Cell membrane</location>
        <topology evidence="1">Single-pass type I membrane protein</topology>
    </subcellularLocation>
</comment>
<dbReference type="InterPro" id="IPR013162">
    <property type="entry name" value="CD80_C2-set"/>
</dbReference>
<dbReference type="Reactome" id="R-XTR-6811558">
    <property type="pathway name" value="PI5P, PP2A and IER3 Regulate PI3K/AKT Signaling"/>
</dbReference>
<dbReference type="InterPro" id="IPR013783">
    <property type="entry name" value="Ig-like_fold"/>
</dbReference>
<evidence type="ECO:0000256" key="7">
    <source>
        <dbReference type="ARBA" id="ARBA00023157"/>
    </source>
</evidence>
<dbReference type="GO" id="GO:0071222">
    <property type="term" value="P:cellular response to lipopolysaccharide"/>
    <property type="evidence" value="ECO:0000318"/>
    <property type="project" value="GO_Central"/>
</dbReference>
<evidence type="ECO:0000256" key="8">
    <source>
        <dbReference type="ARBA" id="ARBA00023170"/>
    </source>
</evidence>
<dbReference type="AGR" id="Xenbase:XB-GENE-25874657"/>
<keyword evidence="4 11" id="KW-0732">Signal</keyword>
<dbReference type="AlphaFoldDB" id="A0A803JX37"/>
<evidence type="ECO:0000256" key="6">
    <source>
        <dbReference type="ARBA" id="ARBA00023136"/>
    </source>
</evidence>
<evidence type="ECO:0000256" key="9">
    <source>
        <dbReference type="ARBA" id="ARBA00023180"/>
    </source>
</evidence>
<evidence type="ECO:0000313" key="13">
    <source>
        <dbReference type="Ensembl" id="ENSXETP00000112588"/>
    </source>
</evidence>
<dbReference type="GO" id="GO:0042130">
    <property type="term" value="P:negative regulation of T cell proliferation"/>
    <property type="evidence" value="ECO:0000318"/>
    <property type="project" value="GO_Central"/>
</dbReference>
<dbReference type="SUPFAM" id="SSF48726">
    <property type="entry name" value="Immunoglobulin"/>
    <property type="match status" value="1"/>
</dbReference>
<evidence type="ECO:0000256" key="3">
    <source>
        <dbReference type="ARBA" id="ARBA00022692"/>
    </source>
</evidence>
<dbReference type="InterPro" id="IPR003599">
    <property type="entry name" value="Ig_sub"/>
</dbReference>
<dbReference type="GO" id="GO:0006955">
    <property type="term" value="P:immune response"/>
    <property type="evidence" value="ECO:0000318"/>
    <property type="project" value="GO_Central"/>
</dbReference>
<feature type="domain" description="Immunoglobulin" evidence="12">
    <location>
        <begin position="27"/>
        <end position="135"/>
    </location>
</feature>
<dbReference type="GO" id="GO:0007166">
    <property type="term" value="P:cell surface receptor signaling pathway"/>
    <property type="evidence" value="ECO:0000318"/>
    <property type="project" value="GO_Central"/>
</dbReference>
<evidence type="ECO:0000256" key="10">
    <source>
        <dbReference type="ARBA" id="ARBA00023319"/>
    </source>
</evidence>
<dbReference type="KEGG" id="xtr:101733943"/>
<evidence type="ECO:0000313" key="14">
    <source>
        <dbReference type="Proteomes" id="UP000008143"/>
    </source>
</evidence>
<dbReference type="Ensembl" id="ENSXETT00000114546">
    <property type="protein sequence ID" value="ENSXETP00000102053"/>
    <property type="gene ID" value="ENSXETG00000045526"/>
</dbReference>
<organism evidence="13">
    <name type="scientific">Xenopus tropicalis</name>
    <name type="common">Western clawed frog</name>
    <name type="synonym">Silurana tropicalis</name>
    <dbReference type="NCBI Taxonomy" id="8364"/>
    <lineage>
        <taxon>Eukaryota</taxon>
        <taxon>Metazoa</taxon>
        <taxon>Chordata</taxon>
        <taxon>Craniata</taxon>
        <taxon>Vertebrata</taxon>
        <taxon>Euteleostomi</taxon>
        <taxon>Amphibia</taxon>
        <taxon>Batrachia</taxon>
        <taxon>Anura</taxon>
        <taxon>Pipoidea</taxon>
        <taxon>Pipidae</taxon>
        <taxon>Xenopodinae</taxon>
        <taxon>Xenopus</taxon>
        <taxon>Silurana</taxon>
    </lineage>
</organism>
<keyword evidence="5" id="KW-1133">Transmembrane helix</keyword>
<dbReference type="GeneTree" id="ENSGT01070000257207"/>
<dbReference type="SMR" id="A0A803JX37"/>
<dbReference type="Reactome" id="R-XTR-389356">
    <property type="pathway name" value="Co-stimulation by CD28"/>
</dbReference>
<feature type="chain" id="PRO_5044662992" evidence="11">
    <location>
        <begin position="26"/>
        <end position="264"/>
    </location>
</feature>
<dbReference type="Pfam" id="PF07686">
    <property type="entry name" value="V-set"/>
    <property type="match status" value="1"/>
</dbReference>
<evidence type="ECO:0000256" key="11">
    <source>
        <dbReference type="SAM" id="SignalP"/>
    </source>
</evidence>
<evidence type="ECO:0000256" key="5">
    <source>
        <dbReference type="ARBA" id="ARBA00022989"/>
    </source>
</evidence>
<evidence type="ECO:0000256" key="1">
    <source>
        <dbReference type="ARBA" id="ARBA00004251"/>
    </source>
</evidence>
<keyword evidence="9" id="KW-0325">Glycoprotein</keyword>
<dbReference type="CTD" id="941"/>
<keyword evidence="8" id="KW-0675">Receptor</keyword>
<keyword evidence="14" id="KW-1185">Reference proteome</keyword>
<evidence type="ECO:0000313" key="16">
    <source>
        <dbReference type="Xenbase" id="XB-GENE-25874657"/>
    </source>
</evidence>
<evidence type="ECO:0000256" key="4">
    <source>
        <dbReference type="ARBA" id="ARBA00022729"/>
    </source>
</evidence>
<dbReference type="Reactome" id="R-XTR-389357">
    <property type="pathway name" value="CD28 dependent PI3K/Akt signaling"/>
</dbReference>
<dbReference type="GeneID" id="101733943"/>
<dbReference type="RefSeq" id="XP_031752272.1">
    <property type="nucleotide sequence ID" value="XM_031896412.1"/>
</dbReference>
<dbReference type="GO" id="GO:0031295">
    <property type="term" value="P:T cell costimulation"/>
    <property type="evidence" value="ECO:0000318"/>
    <property type="project" value="GO_Central"/>
</dbReference>
<keyword evidence="2" id="KW-1003">Cell membrane</keyword>
<dbReference type="GO" id="GO:0042102">
    <property type="term" value="P:positive regulation of T cell proliferation"/>
    <property type="evidence" value="ECO:0000318"/>
    <property type="project" value="GO_Central"/>
</dbReference>
<dbReference type="PANTHER" id="PTHR25466">
    <property type="entry name" value="T-LYMPHOCYTE ACTIVATION ANTIGEN"/>
    <property type="match status" value="1"/>
</dbReference>
<evidence type="ECO:0000313" key="15">
    <source>
        <dbReference type="RefSeq" id="XP_031752272.1"/>
    </source>
</evidence>